<sequence length="236" mass="23916">MRSDSRATAPPRRPEASTATGRLRRLPVVLLVVAVLVAGLGYVGYRQLTGGPPEGFRTAASPGYELAVPDSWTPPAPGAPPLTVFGVPFGTAGQFGEYSCKDGRFPRAVAASALIAVPANVGLDQAATAFARGSGEALYPDAGPQVAVGTPSERELSTVTGSRVEATVRTDGSGGCRATDATVQVLVVPRTTAPDGSIGAAVLIVSGDLRGGPPQPAPVTRDELVRVMDTAALSTG</sequence>
<dbReference type="Proteomes" id="UP000295560">
    <property type="component" value="Unassembled WGS sequence"/>
</dbReference>
<keyword evidence="4" id="KW-1185">Reference proteome</keyword>
<dbReference type="RefSeq" id="WP_132421676.1">
    <property type="nucleotide sequence ID" value="NZ_SMFZ01000001.1"/>
</dbReference>
<keyword evidence="1" id="KW-1133">Transmembrane helix</keyword>
<dbReference type="AlphaFoldDB" id="A0A4R1HWE6"/>
<evidence type="ECO:0000313" key="3">
    <source>
        <dbReference type="EMBL" id="TCK25365.1"/>
    </source>
</evidence>
<evidence type="ECO:0000259" key="2">
    <source>
        <dbReference type="Pfam" id="PF26056"/>
    </source>
</evidence>
<dbReference type="EMBL" id="SMFZ01000001">
    <property type="protein sequence ID" value="TCK25365.1"/>
    <property type="molecule type" value="Genomic_DNA"/>
</dbReference>
<protein>
    <recommendedName>
        <fullName evidence="2">DUF8017 domain-containing protein</fullName>
    </recommendedName>
</protein>
<dbReference type="Pfam" id="PF26056">
    <property type="entry name" value="DUF8017"/>
    <property type="match status" value="1"/>
</dbReference>
<name>A0A4R1HWE6_PSEEN</name>
<feature type="domain" description="DUF8017" evidence="2">
    <location>
        <begin position="54"/>
        <end position="231"/>
    </location>
</feature>
<gene>
    <name evidence="3" type="ORF">EV378_1171</name>
</gene>
<accession>A0A4R1HWE6</accession>
<keyword evidence="1" id="KW-0812">Transmembrane</keyword>
<reference evidence="3 4" key="1">
    <citation type="submission" date="2019-03" db="EMBL/GenBank/DDBJ databases">
        <title>Sequencing the genomes of 1000 actinobacteria strains.</title>
        <authorList>
            <person name="Klenk H.-P."/>
        </authorList>
    </citation>
    <scope>NUCLEOTIDE SEQUENCE [LARGE SCALE GENOMIC DNA]</scope>
    <source>
        <strain evidence="3 4">DSM 44969</strain>
    </source>
</reference>
<dbReference type="OrthoDB" id="3579076at2"/>
<organism evidence="3 4">
    <name type="scientific">Pseudonocardia endophytica</name>
    <dbReference type="NCBI Taxonomy" id="401976"/>
    <lineage>
        <taxon>Bacteria</taxon>
        <taxon>Bacillati</taxon>
        <taxon>Actinomycetota</taxon>
        <taxon>Actinomycetes</taxon>
        <taxon>Pseudonocardiales</taxon>
        <taxon>Pseudonocardiaceae</taxon>
        <taxon>Pseudonocardia</taxon>
    </lineage>
</organism>
<comment type="caution">
    <text evidence="3">The sequence shown here is derived from an EMBL/GenBank/DDBJ whole genome shotgun (WGS) entry which is preliminary data.</text>
</comment>
<evidence type="ECO:0000313" key="4">
    <source>
        <dbReference type="Proteomes" id="UP000295560"/>
    </source>
</evidence>
<evidence type="ECO:0000256" key="1">
    <source>
        <dbReference type="SAM" id="Phobius"/>
    </source>
</evidence>
<dbReference type="InterPro" id="IPR058330">
    <property type="entry name" value="DUF8017"/>
</dbReference>
<keyword evidence="1" id="KW-0472">Membrane</keyword>
<feature type="transmembrane region" description="Helical" evidence="1">
    <location>
        <begin position="26"/>
        <end position="45"/>
    </location>
</feature>
<proteinExistence type="predicted"/>